<keyword evidence="3" id="KW-1185">Reference proteome</keyword>
<protein>
    <recommendedName>
        <fullName evidence="4">Type III effector protein</fullName>
    </recommendedName>
</protein>
<evidence type="ECO:0000256" key="1">
    <source>
        <dbReference type="SAM" id="MobiDB-lite"/>
    </source>
</evidence>
<comment type="caution">
    <text evidence="2">The sequence shown here is derived from an EMBL/GenBank/DDBJ whole genome shotgun (WGS) entry which is preliminary data.</text>
</comment>
<feature type="compositionally biased region" description="Low complexity" evidence="1">
    <location>
        <begin position="127"/>
        <end position="138"/>
    </location>
</feature>
<feature type="region of interest" description="Disordered" evidence="1">
    <location>
        <begin position="116"/>
        <end position="158"/>
    </location>
</feature>
<proteinExistence type="predicted"/>
<organism evidence="2 3">
    <name type="scientific">Chromobacterium fluminis</name>
    <dbReference type="NCBI Taxonomy" id="3044269"/>
    <lineage>
        <taxon>Bacteria</taxon>
        <taxon>Pseudomonadati</taxon>
        <taxon>Pseudomonadota</taxon>
        <taxon>Betaproteobacteria</taxon>
        <taxon>Neisseriales</taxon>
        <taxon>Chromobacteriaceae</taxon>
        <taxon>Chromobacterium</taxon>
    </lineage>
</organism>
<dbReference type="RefSeq" id="WP_166454222.1">
    <property type="nucleotide sequence ID" value="NZ_JAAOMA010000072.1"/>
</dbReference>
<dbReference type="Proteomes" id="UP001515641">
    <property type="component" value="Unassembled WGS sequence"/>
</dbReference>
<evidence type="ECO:0000313" key="2">
    <source>
        <dbReference type="EMBL" id="NHR08598.1"/>
    </source>
</evidence>
<gene>
    <name evidence="2" type="ORF">HA052_25740</name>
</gene>
<accession>A0ABX0LI87</accession>
<name>A0ABX0LI87_9NEIS</name>
<sequence length="334" mass="36192">MTTISTHIPMRGLHSAQALRESCADVNADKARIGMRKDGTLVLYTGRSYLLHPDQTRRASEFLRQLDPQQAESGSRRFRLVDLITSLNTLSNGRRAEPQADEPAAASRTRRLRFADEAAPVAEKRPVQAAPARLAAAPPSAPRAEADGAGKGFSAAGSRGRVQQAGDMVVKSFKAMDKGAVAHELAMCNSHLKASQRALPEARMQGDTLAMPFIAGSTPTTEEVKGAVGELFRLGFMMGDPSSANFVKTEGGKVVPVDFGLMFKTGERGAVCRSVMSEIVHDYVKGGYRFVPEPLKGDYLAAMREFDQVLGKDSPARNVNVKKLQMAGWFNKTR</sequence>
<evidence type="ECO:0008006" key="4">
    <source>
        <dbReference type="Google" id="ProtNLM"/>
    </source>
</evidence>
<dbReference type="EMBL" id="JAAOMA010000072">
    <property type="protein sequence ID" value="NHR08598.1"/>
    <property type="molecule type" value="Genomic_DNA"/>
</dbReference>
<reference evidence="2 3" key="1">
    <citation type="submission" date="2020-03" db="EMBL/GenBank/DDBJ databases">
        <title>Draft genome sequence of environmentally isolated cultures.</title>
        <authorList>
            <person name="Wilson H.S."/>
            <person name="De Leon M.E."/>
        </authorList>
    </citation>
    <scope>NUCLEOTIDE SEQUENCE [LARGE SCALE GENOMIC DNA]</scope>
    <source>
        <strain evidence="2 3">HSC-31F16</strain>
    </source>
</reference>
<evidence type="ECO:0000313" key="3">
    <source>
        <dbReference type="Proteomes" id="UP001515641"/>
    </source>
</evidence>